<dbReference type="Pfam" id="PF00996">
    <property type="entry name" value="GDI"/>
    <property type="match status" value="2"/>
</dbReference>
<dbReference type="Gene3D" id="1.10.405.10">
    <property type="entry name" value="Guanine Nucleotide Dissociation Inhibitor, domain 1"/>
    <property type="match status" value="1"/>
</dbReference>
<dbReference type="GO" id="GO:0007264">
    <property type="term" value="P:small GTPase-mediated signal transduction"/>
    <property type="evidence" value="ECO:0007669"/>
    <property type="project" value="UniProtKB-UniRule"/>
</dbReference>
<sequence>MEDDLPSKYEVIVIGTGMTESIVAAAASRIGKRVLHLDRNDYYGGMWASFTFEALQKWLEECRNGKKNDFVKTSSPLVQDNEKSVTIGNQFSTVFNIEEKWFIPEKLPSVGNLLSAKITQTEDSPKESKDGLTETEATLKQNDKLWSQAKIKTMGRKFNLDLAPKLLFSRGTLVELLISSNISRYAEFRCVNRILTWQSDKLETVPCSRADVFATKNVGLIEKRQLMQLLTLCVEYKPESDEFKGFEDKTLKQYLESKSLTENLMHYVLYAIAMSNDTTPCMVGVERTQQFLSSLGRYGNTPFLWPMYGTGELPQCFCRLCAVFGGVYHLKRAADSVIVANNECKAILSDGSRLDCDHLVMGVADAPPEFLSSVPKAGLSRGIFIIDRSISTTDKESLTLLQFPIKGKEPITVIEAGPSTHVCPPGLYLLHMTTKQIDNAVNDLKPAVDALLHSEYADGTTIRINTDTQSTQTSKEGDSSASSGEPNILNESLKPQILYGLYFNCPETSEYDLSQNVPSNVHLCSGPDLAVDYEFAVKQAKSIFSKMYPDSEFLPRAPDPEELSLEVDEAAGPPFQSSEEPKEE</sequence>
<evidence type="ECO:0000256" key="4">
    <source>
        <dbReference type="ARBA" id="ARBA00022490"/>
    </source>
</evidence>
<keyword evidence="3 5" id="KW-0343">GTPase activation</keyword>
<dbReference type="PRINTS" id="PR00891">
    <property type="entry name" value="RABGDIREP"/>
</dbReference>
<dbReference type="PRINTS" id="PR00893">
    <property type="entry name" value="RABESCORT"/>
</dbReference>
<feature type="compositionally biased region" description="Polar residues" evidence="6">
    <location>
        <begin position="462"/>
        <end position="485"/>
    </location>
</feature>
<proteinExistence type="inferred from homology"/>
<dbReference type="InterPro" id="IPR001738">
    <property type="entry name" value="Rab_escort"/>
</dbReference>
<protein>
    <recommendedName>
        <fullName evidence="5">Rab proteins geranylgeranyltransferase component A</fullName>
    </recommendedName>
</protein>
<evidence type="ECO:0000313" key="7">
    <source>
        <dbReference type="EMBL" id="MBY24306.1"/>
    </source>
</evidence>
<keyword evidence="7" id="KW-0808">Transferase</keyword>
<evidence type="ECO:0000256" key="2">
    <source>
        <dbReference type="ARBA" id="ARBA00005593"/>
    </source>
</evidence>
<dbReference type="GO" id="GO:0016740">
    <property type="term" value="F:transferase activity"/>
    <property type="evidence" value="ECO:0007669"/>
    <property type="project" value="UniProtKB-KW"/>
</dbReference>
<dbReference type="GO" id="GO:0006886">
    <property type="term" value="P:intracellular protein transport"/>
    <property type="evidence" value="ECO:0007669"/>
    <property type="project" value="InterPro"/>
</dbReference>
<reference evidence="7" key="1">
    <citation type="submission" date="2018-04" db="EMBL/GenBank/DDBJ databases">
        <title>Transcriptome of Schizaphis graminum biotype I.</title>
        <authorList>
            <person name="Scully E.D."/>
            <person name="Geib S.M."/>
            <person name="Palmer N.A."/>
            <person name="Koch K."/>
            <person name="Bradshaw J."/>
            <person name="Heng-Moss T."/>
            <person name="Sarath G."/>
        </authorList>
    </citation>
    <scope>NUCLEOTIDE SEQUENCE</scope>
</reference>
<keyword evidence="4 5" id="KW-0963">Cytoplasm</keyword>
<dbReference type="GO" id="GO:0005829">
    <property type="term" value="C:cytosol"/>
    <property type="evidence" value="ECO:0007669"/>
    <property type="project" value="UniProtKB-SubCell"/>
</dbReference>
<dbReference type="PANTHER" id="PTHR11787:SF4">
    <property type="entry name" value="CHM, RAB ESCORT PROTEIN 1"/>
    <property type="match status" value="1"/>
</dbReference>
<dbReference type="Gene3D" id="3.30.519.10">
    <property type="entry name" value="Guanine Nucleotide Dissociation Inhibitor, domain 2"/>
    <property type="match status" value="1"/>
</dbReference>
<feature type="compositionally biased region" description="Acidic residues" evidence="6">
    <location>
        <begin position="560"/>
        <end position="569"/>
    </location>
</feature>
<evidence type="ECO:0000256" key="1">
    <source>
        <dbReference type="ARBA" id="ARBA00004514"/>
    </source>
</evidence>
<comment type="subcellular location">
    <subcellularLocation>
        <location evidence="1">Cytoplasm</location>
        <location evidence="1">Cytosol</location>
    </subcellularLocation>
</comment>
<dbReference type="PANTHER" id="PTHR11787">
    <property type="entry name" value="RAB GDP-DISSOCIATION INHIBITOR"/>
    <property type="match status" value="1"/>
</dbReference>
<accession>A0A2S2P5Y6</accession>
<evidence type="ECO:0000256" key="5">
    <source>
        <dbReference type="PIRNR" id="PIRNR016550"/>
    </source>
</evidence>
<dbReference type="AlphaFoldDB" id="A0A2S2P5Y6"/>
<dbReference type="SUPFAM" id="SSF54373">
    <property type="entry name" value="FAD-linked reductases, C-terminal domain"/>
    <property type="match status" value="1"/>
</dbReference>
<comment type="similarity">
    <text evidence="2 5">Belongs to the Rab GDI family.</text>
</comment>
<feature type="region of interest" description="Disordered" evidence="6">
    <location>
        <begin position="550"/>
        <end position="584"/>
    </location>
</feature>
<dbReference type="FunFam" id="3.50.50.60:FF:000108">
    <property type="entry name" value="Rab proteins geranylgeranyltransferase component A"/>
    <property type="match status" value="1"/>
</dbReference>
<dbReference type="InterPro" id="IPR018203">
    <property type="entry name" value="GDP_dissociation_inhibitor"/>
</dbReference>
<organism evidence="7">
    <name type="scientific">Schizaphis graminum</name>
    <name type="common">Green bug aphid</name>
    <dbReference type="NCBI Taxonomy" id="13262"/>
    <lineage>
        <taxon>Eukaryota</taxon>
        <taxon>Metazoa</taxon>
        <taxon>Ecdysozoa</taxon>
        <taxon>Arthropoda</taxon>
        <taxon>Hexapoda</taxon>
        <taxon>Insecta</taxon>
        <taxon>Pterygota</taxon>
        <taxon>Neoptera</taxon>
        <taxon>Paraneoptera</taxon>
        <taxon>Hemiptera</taxon>
        <taxon>Sternorrhyncha</taxon>
        <taxon>Aphidomorpha</taxon>
        <taxon>Aphidoidea</taxon>
        <taxon>Aphididae</taxon>
        <taxon>Aphidini</taxon>
        <taxon>Schizaphis</taxon>
    </lineage>
</organism>
<name>A0A2S2P5Y6_SCHGA</name>
<dbReference type="GO" id="GO:0005092">
    <property type="term" value="F:GDP-dissociation inhibitor activity"/>
    <property type="evidence" value="ECO:0007669"/>
    <property type="project" value="InterPro"/>
</dbReference>
<dbReference type="GO" id="GO:0005634">
    <property type="term" value="C:nucleus"/>
    <property type="evidence" value="ECO:0007669"/>
    <property type="project" value="TreeGrafter"/>
</dbReference>
<dbReference type="FunFam" id="1.10.405.10:FF:000003">
    <property type="entry name" value="Rab proteins geranylgeranyltransferase component A"/>
    <property type="match status" value="1"/>
</dbReference>
<dbReference type="SUPFAM" id="SSF51905">
    <property type="entry name" value="FAD/NAD(P)-binding domain"/>
    <property type="match status" value="1"/>
</dbReference>
<dbReference type="PIRSF" id="PIRSF016550">
    <property type="entry name" value="Rab_ger_ger_transf_A_euk"/>
    <property type="match status" value="1"/>
</dbReference>
<dbReference type="InterPro" id="IPR036188">
    <property type="entry name" value="FAD/NAD-bd_sf"/>
</dbReference>
<dbReference type="EMBL" id="GGMR01011687">
    <property type="protein sequence ID" value="MBY24306.1"/>
    <property type="molecule type" value="Transcribed_RNA"/>
</dbReference>
<evidence type="ECO:0000256" key="3">
    <source>
        <dbReference type="ARBA" id="ARBA00022468"/>
    </source>
</evidence>
<feature type="region of interest" description="Disordered" evidence="6">
    <location>
        <begin position="462"/>
        <end position="488"/>
    </location>
</feature>
<comment type="function">
    <text evidence="5">Substrate-binding subunit (component A) of the Rab geranylgeranyltransferase (GGTase) complex. Binds unprenylated Rab proteins and presents the substrate peptide to the catalytic component B. The component A is thought to be regenerated by transferring its prenylated Rab back to the donor membrane.</text>
</comment>
<dbReference type="Gene3D" id="3.50.50.60">
    <property type="entry name" value="FAD/NAD(P)-binding domain"/>
    <property type="match status" value="1"/>
</dbReference>
<dbReference type="GO" id="GO:0016192">
    <property type="term" value="P:vesicle-mediated transport"/>
    <property type="evidence" value="ECO:0007669"/>
    <property type="project" value="TreeGrafter"/>
</dbReference>
<dbReference type="GO" id="GO:0005096">
    <property type="term" value="F:GTPase activator activity"/>
    <property type="evidence" value="ECO:0007669"/>
    <property type="project" value="UniProtKB-UniRule"/>
</dbReference>
<evidence type="ECO:0000256" key="6">
    <source>
        <dbReference type="SAM" id="MobiDB-lite"/>
    </source>
</evidence>
<dbReference type="GO" id="GO:0005968">
    <property type="term" value="C:Rab-protein geranylgeranyltransferase complex"/>
    <property type="evidence" value="ECO:0007669"/>
    <property type="project" value="UniProtKB-UniRule"/>
</dbReference>
<gene>
    <name evidence="7" type="primary">CHML</name>
    <name evidence="7" type="ORF">g.59870</name>
</gene>